<evidence type="ECO:0000313" key="4">
    <source>
        <dbReference type="WBParaSite" id="TMUE_3000011236.1"/>
    </source>
</evidence>
<name>A0A5S6QV03_TRIMR</name>
<dbReference type="WBParaSite" id="TMUE_3000011144.1">
    <property type="protein sequence ID" value="TMUE_3000011144.1"/>
    <property type="gene ID" value="WBGene00301184"/>
</dbReference>
<evidence type="ECO:0000313" key="3">
    <source>
        <dbReference type="WBParaSite" id="TMUE_3000011144.1"/>
    </source>
</evidence>
<dbReference type="WBParaSite" id="TMUE_3000011236.1">
    <property type="protein sequence ID" value="TMUE_3000011236.1"/>
    <property type="gene ID" value="WBGene00301230"/>
</dbReference>
<proteinExistence type="predicted"/>
<reference evidence="2" key="2">
    <citation type="submission" date="2014-03" db="EMBL/GenBank/DDBJ databases">
        <title>The whipworm genome and dual-species transcriptomics of an intimate host-pathogen interaction.</title>
        <authorList>
            <person name="Foth B.J."/>
            <person name="Tsai I.J."/>
            <person name="Reid A.J."/>
            <person name="Bancroft A.J."/>
            <person name="Nichol S."/>
            <person name="Tracey A."/>
            <person name="Holroyd N."/>
            <person name="Cotton J.A."/>
            <person name="Stanley E.J."/>
            <person name="Zarowiecki M."/>
            <person name="Liu J.Z."/>
            <person name="Huckvale T."/>
            <person name="Cooper P.J."/>
            <person name="Grencis R.K."/>
            <person name="Berriman M."/>
        </authorList>
    </citation>
    <scope>NUCLEOTIDE SEQUENCE [LARGE SCALE GENOMIC DNA]</scope>
    <source>
        <strain evidence="2">Edinburgh</strain>
    </source>
</reference>
<accession>A0A5S6QV03</accession>
<sequence>MKLIIEDQLVPSVTQRRETKGTSNVGKQLSNAALGWKVLMKRVAKKAAAIDDRRNLRPPRRWRNFQRRFHWHTYALVGQLRKMAPKGGWPTARAESLKAMRIPFFQLPKDDHDDNNAWAPLRRKANAPATTN</sequence>
<keyword evidence="2" id="KW-1185">Reference proteome</keyword>
<protein>
    <submittedName>
        <fullName evidence="3 4">Uncharacterized protein</fullName>
    </submittedName>
</protein>
<feature type="region of interest" description="Disordered" evidence="1">
    <location>
        <begin position="108"/>
        <end position="132"/>
    </location>
</feature>
<evidence type="ECO:0000256" key="1">
    <source>
        <dbReference type="SAM" id="MobiDB-lite"/>
    </source>
</evidence>
<reference evidence="3 4" key="3">
    <citation type="submission" date="2019-12" db="UniProtKB">
        <authorList>
            <consortium name="WormBaseParasite"/>
        </authorList>
    </citation>
    <scope>IDENTIFICATION</scope>
</reference>
<organism evidence="2 4">
    <name type="scientific">Trichuris muris</name>
    <name type="common">Mouse whipworm</name>
    <dbReference type="NCBI Taxonomy" id="70415"/>
    <lineage>
        <taxon>Eukaryota</taxon>
        <taxon>Metazoa</taxon>
        <taxon>Ecdysozoa</taxon>
        <taxon>Nematoda</taxon>
        <taxon>Enoplea</taxon>
        <taxon>Dorylaimia</taxon>
        <taxon>Trichinellida</taxon>
        <taxon>Trichuridae</taxon>
        <taxon>Trichuris</taxon>
    </lineage>
</organism>
<dbReference type="Proteomes" id="UP000046395">
    <property type="component" value="Unassembled WGS sequence"/>
</dbReference>
<dbReference type="AlphaFoldDB" id="A0A5S6QV03"/>
<reference evidence="2" key="1">
    <citation type="submission" date="2013-11" db="EMBL/GenBank/DDBJ databases">
        <authorList>
            <person name="Aslett M."/>
        </authorList>
    </citation>
    <scope>NUCLEOTIDE SEQUENCE [LARGE SCALE GENOMIC DNA]</scope>
    <source>
        <strain evidence="2">Edinburgh</strain>
    </source>
</reference>
<evidence type="ECO:0000313" key="2">
    <source>
        <dbReference type="Proteomes" id="UP000046395"/>
    </source>
</evidence>